<gene>
    <name evidence="1" type="ORF">MC7420_2602</name>
</gene>
<keyword evidence="2" id="KW-1185">Reference proteome</keyword>
<dbReference type="EMBL" id="DS989860">
    <property type="protein sequence ID" value="EDX72984.1"/>
    <property type="molecule type" value="Genomic_DNA"/>
</dbReference>
<dbReference type="Proteomes" id="UP000003835">
    <property type="component" value="Unassembled WGS sequence"/>
</dbReference>
<dbReference type="eggNOG" id="ENOG502ZR9C">
    <property type="taxonomic scope" value="Bacteria"/>
</dbReference>
<dbReference type="STRING" id="118168.MC7420_2602"/>
<accession>B4VYQ5</accession>
<dbReference type="RefSeq" id="WP_006103786.1">
    <property type="nucleotide sequence ID" value="NZ_DS989860.1"/>
</dbReference>
<dbReference type="HOGENOM" id="CLU_1755218_0_0_3"/>
<name>B4VYQ5_9CYAN</name>
<reference evidence="1 2" key="1">
    <citation type="submission" date="2008-07" db="EMBL/GenBank/DDBJ databases">
        <authorList>
            <person name="Tandeau de Marsac N."/>
            <person name="Ferriera S."/>
            <person name="Johnson J."/>
            <person name="Kravitz S."/>
            <person name="Beeson K."/>
            <person name="Sutton G."/>
            <person name="Rogers Y.-H."/>
            <person name="Friedman R."/>
            <person name="Frazier M."/>
            <person name="Venter J.C."/>
        </authorList>
    </citation>
    <scope>NUCLEOTIDE SEQUENCE [LARGE SCALE GENOMIC DNA]</scope>
    <source>
        <strain evidence="1 2">PCC 7420</strain>
    </source>
</reference>
<sequence length="138" mass="15845">MNAAEQAKGLEVTTKIAAIVNLFKSQFPDAKADLKPWQNDPDTRNLVDPDSIDIGFHFPGWSRKLQSRSILLQIRFYQDPLEQSHRLIGLDAAGFNHQGEAWRLSTVENWQCVGNYQPAPEVSDKLKQFCRQVFELFR</sequence>
<organism evidence="1 2">
    <name type="scientific">Coleofasciculus chthonoplastes PCC 7420</name>
    <dbReference type="NCBI Taxonomy" id="118168"/>
    <lineage>
        <taxon>Bacteria</taxon>
        <taxon>Bacillati</taxon>
        <taxon>Cyanobacteriota</taxon>
        <taxon>Cyanophyceae</taxon>
        <taxon>Coleofasciculales</taxon>
        <taxon>Coleofasciculaceae</taxon>
        <taxon>Coleofasciculus</taxon>
    </lineage>
</organism>
<protein>
    <submittedName>
        <fullName evidence="1">Uncharacterized protein</fullName>
    </submittedName>
</protein>
<dbReference type="OrthoDB" id="511517at2"/>
<dbReference type="AlphaFoldDB" id="B4VYQ5"/>
<evidence type="ECO:0000313" key="1">
    <source>
        <dbReference type="EMBL" id="EDX72984.1"/>
    </source>
</evidence>
<evidence type="ECO:0000313" key="2">
    <source>
        <dbReference type="Proteomes" id="UP000003835"/>
    </source>
</evidence>
<proteinExistence type="predicted"/>